<accession>A0A978UXJ9</accession>
<comment type="caution">
    <text evidence="1">The sequence shown here is derived from an EMBL/GenBank/DDBJ whole genome shotgun (WGS) entry which is preliminary data.</text>
</comment>
<dbReference type="EMBL" id="JAEACU010000008">
    <property type="protein sequence ID" value="KAH7519715.1"/>
    <property type="molecule type" value="Genomic_DNA"/>
</dbReference>
<name>A0A978UXJ9_ZIZJJ</name>
<dbReference type="AlphaFoldDB" id="A0A978UXJ9"/>
<organism evidence="1 2">
    <name type="scientific">Ziziphus jujuba var. spinosa</name>
    <dbReference type="NCBI Taxonomy" id="714518"/>
    <lineage>
        <taxon>Eukaryota</taxon>
        <taxon>Viridiplantae</taxon>
        <taxon>Streptophyta</taxon>
        <taxon>Embryophyta</taxon>
        <taxon>Tracheophyta</taxon>
        <taxon>Spermatophyta</taxon>
        <taxon>Magnoliopsida</taxon>
        <taxon>eudicotyledons</taxon>
        <taxon>Gunneridae</taxon>
        <taxon>Pentapetalae</taxon>
        <taxon>rosids</taxon>
        <taxon>fabids</taxon>
        <taxon>Rosales</taxon>
        <taxon>Rhamnaceae</taxon>
        <taxon>Paliureae</taxon>
        <taxon>Ziziphus</taxon>
    </lineage>
</organism>
<evidence type="ECO:0000313" key="1">
    <source>
        <dbReference type="EMBL" id="KAH7519715.1"/>
    </source>
</evidence>
<protein>
    <submittedName>
        <fullName evidence="1">Uncharacterized protein</fullName>
    </submittedName>
</protein>
<sequence>MDQSLPQNRRRDNPQLELVADEENAIRISQLRLVGKMTEITSGGSGLCPSMEFILLFASGSLNRASKTLILTSLPFGSRFMDYHYSS</sequence>
<dbReference type="Proteomes" id="UP000813462">
    <property type="component" value="Unassembled WGS sequence"/>
</dbReference>
<reference evidence="1" key="1">
    <citation type="journal article" date="2021" name="Front. Plant Sci.">
        <title>Chromosome-Scale Genome Assembly for Chinese Sour Jujube and Insights Into Its Genome Evolution and Domestication Signature.</title>
        <authorList>
            <person name="Shen L.-Y."/>
            <person name="Luo H."/>
            <person name="Wang X.-L."/>
            <person name="Wang X.-M."/>
            <person name="Qiu X.-J."/>
            <person name="Liu H."/>
            <person name="Zhou S.-S."/>
            <person name="Jia K.-H."/>
            <person name="Nie S."/>
            <person name="Bao Y.-T."/>
            <person name="Zhang R.-G."/>
            <person name="Yun Q.-Z."/>
            <person name="Chai Y.-H."/>
            <person name="Lu J.-Y."/>
            <person name="Li Y."/>
            <person name="Zhao S.-W."/>
            <person name="Mao J.-F."/>
            <person name="Jia S.-G."/>
            <person name="Mao Y.-M."/>
        </authorList>
    </citation>
    <scope>NUCLEOTIDE SEQUENCE</scope>
    <source>
        <strain evidence="1">AT0</strain>
        <tissue evidence="1">Leaf</tissue>
    </source>
</reference>
<gene>
    <name evidence="1" type="ORF">FEM48_Zijuj08G0066700</name>
</gene>
<evidence type="ECO:0000313" key="2">
    <source>
        <dbReference type="Proteomes" id="UP000813462"/>
    </source>
</evidence>
<proteinExistence type="predicted"/>